<proteinExistence type="inferred from homology"/>
<dbReference type="PANTHER" id="PTHR11795">
    <property type="entry name" value="BRANCHED-CHAIN AMINO ACID TRANSPORT SYSTEM PERMEASE PROTEIN LIVH"/>
    <property type="match status" value="1"/>
</dbReference>
<dbReference type="Pfam" id="PF02653">
    <property type="entry name" value="BPD_transp_2"/>
    <property type="match status" value="1"/>
</dbReference>
<keyword evidence="2" id="KW-0813">Transport</keyword>
<evidence type="ECO:0000256" key="4">
    <source>
        <dbReference type="ARBA" id="ARBA00022692"/>
    </source>
</evidence>
<dbReference type="InterPro" id="IPR052157">
    <property type="entry name" value="BCAA_transport_permease"/>
</dbReference>
<sequence length="298" mass="30985">MEIKNMISVLVASGVANGLLYGLIALGVVVLSKAANAVNFAQGDVVALGGFVAFTTLKIFGFGILATIGVVLLVALLVGCLVYVALKRLLKPEHANGLLIGSIGLSFLIKGVIRLIWGGQGDYLATPPMFSGAPLILMGGKVVIPLQYLVMTAGAIVILVVFSLFFRFSRLGLFMRSVADNARAAMIVGIPTSFVLCSAVVLSIVIAAIAGFLLAPATLLYPDMGFSLFLKGFAAAIVGGISSLPGAIVGGVLLGLVESIVSGYVSSRAQDLSAFVLIFSMLLFFPRGLFGEKKRRAV</sequence>
<feature type="transmembrane region" description="Helical" evidence="9">
    <location>
        <begin position="98"/>
        <end position="117"/>
    </location>
</feature>
<evidence type="ECO:0000256" key="8">
    <source>
        <dbReference type="ARBA" id="ARBA00037998"/>
    </source>
</evidence>
<feature type="transmembrane region" description="Helical" evidence="9">
    <location>
        <begin position="233"/>
        <end position="257"/>
    </location>
</feature>
<dbReference type="AlphaFoldDB" id="A0A225MTZ3"/>
<evidence type="ECO:0000256" key="6">
    <source>
        <dbReference type="ARBA" id="ARBA00022989"/>
    </source>
</evidence>
<gene>
    <name evidence="10" type="ORF">CEY11_06425</name>
</gene>
<reference evidence="11" key="1">
    <citation type="submission" date="2017-06" db="EMBL/GenBank/DDBJ databases">
        <title>Herbaspirillum phytohormonus sp. nov., isolated from the root nodule of Robinia pseudoacacia in lead-zinc mine.</title>
        <authorList>
            <person name="Fan M."/>
            <person name="Lin Y."/>
        </authorList>
    </citation>
    <scope>NUCLEOTIDE SEQUENCE [LARGE SCALE GENOMIC DNA]</scope>
    <source>
        <strain evidence="11">SC-089</strain>
    </source>
</reference>
<keyword evidence="7 9" id="KW-0472">Membrane</keyword>
<dbReference type="GO" id="GO:0006865">
    <property type="term" value="P:amino acid transport"/>
    <property type="evidence" value="ECO:0007669"/>
    <property type="project" value="UniProtKB-KW"/>
</dbReference>
<dbReference type="GO" id="GO:0022857">
    <property type="term" value="F:transmembrane transporter activity"/>
    <property type="evidence" value="ECO:0007669"/>
    <property type="project" value="InterPro"/>
</dbReference>
<accession>A0A225MTZ3</accession>
<name>A0A225MTZ3_9BURK</name>
<dbReference type="EMBL" id="NJIH01000003">
    <property type="protein sequence ID" value="OWT63933.1"/>
    <property type="molecule type" value="Genomic_DNA"/>
</dbReference>
<keyword evidence="11" id="KW-1185">Reference proteome</keyword>
<evidence type="ECO:0000256" key="9">
    <source>
        <dbReference type="SAM" id="Phobius"/>
    </source>
</evidence>
<keyword evidence="5" id="KW-0029">Amino-acid transport</keyword>
<comment type="subcellular location">
    <subcellularLocation>
        <location evidence="1">Cell membrane</location>
        <topology evidence="1">Multi-pass membrane protein</topology>
    </subcellularLocation>
</comment>
<comment type="caution">
    <text evidence="10">The sequence shown here is derived from an EMBL/GenBank/DDBJ whole genome shotgun (WGS) entry which is preliminary data.</text>
</comment>
<keyword evidence="6 9" id="KW-1133">Transmembrane helix</keyword>
<protein>
    <recommendedName>
        <fullName evidence="12">Branched-chain amino acid ABC transporter permease</fullName>
    </recommendedName>
</protein>
<dbReference type="OrthoDB" id="25113at2"/>
<keyword evidence="3" id="KW-1003">Cell membrane</keyword>
<evidence type="ECO:0000256" key="7">
    <source>
        <dbReference type="ARBA" id="ARBA00023136"/>
    </source>
</evidence>
<organism evidence="10 11">
    <name type="scientific">Candidimonas nitroreducens</name>
    <dbReference type="NCBI Taxonomy" id="683354"/>
    <lineage>
        <taxon>Bacteria</taxon>
        <taxon>Pseudomonadati</taxon>
        <taxon>Pseudomonadota</taxon>
        <taxon>Betaproteobacteria</taxon>
        <taxon>Burkholderiales</taxon>
        <taxon>Alcaligenaceae</taxon>
        <taxon>Candidimonas</taxon>
    </lineage>
</organism>
<evidence type="ECO:0000313" key="11">
    <source>
        <dbReference type="Proteomes" id="UP000214603"/>
    </source>
</evidence>
<keyword evidence="4 9" id="KW-0812">Transmembrane</keyword>
<evidence type="ECO:0000256" key="2">
    <source>
        <dbReference type="ARBA" id="ARBA00022448"/>
    </source>
</evidence>
<feature type="transmembrane region" description="Helical" evidence="9">
    <location>
        <begin position="187"/>
        <end position="213"/>
    </location>
</feature>
<dbReference type="Proteomes" id="UP000214603">
    <property type="component" value="Unassembled WGS sequence"/>
</dbReference>
<feature type="transmembrane region" description="Helical" evidence="9">
    <location>
        <begin position="7"/>
        <end position="31"/>
    </location>
</feature>
<dbReference type="RefSeq" id="WP_088602513.1">
    <property type="nucleotide sequence ID" value="NZ_NJIH01000003.1"/>
</dbReference>
<evidence type="ECO:0000256" key="3">
    <source>
        <dbReference type="ARBA" id="ARBA00022475"/>
    </source>
</evidence>
<feature type="transmembrane region" description="Helical" evidence="9">
    <location>
        <begin position="59"/>
        <end position="86"/>
    </location>
</feature>
<evidence type="ECO:0000313" key="10">
    <source>
        <dbReference type="EMBL" id="OWT63933.1"/>
    </source>
</evidence>
<feature type="transmembrane region" description="Helical" evidence="9">
    <location>
        <begin position="146"/>
        <end position="166"/>
    </location>
</feature>
<feature type="transmembrane region" description="Helical" evidence="9">
    <location>
        <begin position="269"/>
        <end position="290"/>
    </location>
</feature>
<dbReference type="PANTHER" id="PTHR11795:SF451">
    <property type="entry name" value="ABC TRANSPORTER PERMEASE PROTEIN"/>
    <property type="match status" value="1"/>
</dbReference>
<dbReference type="InterPro" id="IPR001851">
    <property type="entry name" value="ABC_transp_permease"/>
</dbReference>
<evidence type="ECO:0000256" key="5">
    <source>
        <dbReference type="ARBA" id="ARBA00022970"/>
    </source>
</evidence>
<evidence type="ECO:0008006" key="12">
    <source>
        <dbReference type="Google" id="ProtNLM"/>
    </source>
</evidence>
<evidence type="ECO:0000256" key="1">
    <source>
        <dbReference type="ARBA" id="ARBA00004651"/>
    </source>
</evidence>
<comment type="similarity">
    <text evidence="8">Belongs to the binding-protein-dependent transport system permease family. LivHM subfamily.</text>
</comment>
<dbReference type="CDD" id="cd06582">
    <property type="entry name" value="TM_PBP1_LivH_like"/>
    <property type="match status" value="1"/>
</dbReference>
<dbReference type="GO" id="GO:0005886">
    <property type="term" value="C:plasma membrane"/>
    <property type="evidence" value="ECO:0007669"/>
    <property type="project" value="UniProtKB-SubCell"/>
</dbReference>